<sequence length="85" mass="9364">MDQCPKINLLPNSSLTLGQQLERYLNNVLKATNPNNVLKATNPNNVLKATNPEKAPNYKEIPKKDDGTHSGIVNRTTKTMFTGGK</sequence>
<proteinExistence type="predicted"/>
<dbReference type="RefSeq" id="WP_349272780.1">
    <property type="nucleotide sequence ID" value="NZ_JBECZB010000005.1"/>
</dbReference>
<name>A0ABV1JK96_NEIPO</name>
<evidence type="ECO:0000313" key="2">
    <source>
        <dbReference type="EMBL" id="MEQ3510651.1"/>
    </source>
</evidence>
<comment type="caution">
    <text evidence="2">The sequence shown here is derived from an EMBL/GenBank/DDBJ whole genome shotgun (WGS) entry which is preliminary data.</text>
</comment>
<dbReference type="EMBL" id="JBECZB010000005">
    <property type="protein sequence ID" value="MEQ3510651.1"/>
    <property type="molecule type" value="Genomic_DNA"/>
</dbReference>
<keyword evidence="3" id="KW-1185">Reference proteome</keyword>
<feature type="compositionally biased region" description="Polar residues" evidence="1">
    <location>
        <begin position="36"/>
        <end position="48"/>
    </location>
</feature>
<organism evidence="2 3">
    <name type="scientific">Neisseria polysaccharea</name>
    <dbReference type="NCBI Taxonomy" id="489"/>
    <lineage>
        <taxon>Bacteria</taxon>
        <taxon>Pseudomonadati</taxon>
        <taxon>Pseudomonadota</taxon>
        <taxon>Betaproteobacteria</taxon>
        <taxon>Neisseriales</taxon>
        <taxon>Neisseriaceae</taxon>
        <taxon>Neisseria</taxon>
    </lineage>
</organism>
<evidence type="ECO:0000313" key="3">
    <source>
        <dbReference type="Proteomes" id="UP001447151"/>
    </source>
</evidence>
<protein>
    <recommendedName>
        <fullName evidence="4">Reverse transcriptase domain-containing protein</fullName>
    </recommendedName>
</protein>
<accession>A0ABV1JK96</accession>
<evidence type="ECO:0008006" key="4">
    <source>
        <dbReference type="Google" id="ProtNLM"/>
    </source>
</evidence>
<feature type="region of interest" description="Disordered" evidence="1">
    <location>
        <begin position="36"/>
        <end position="85"/>
    </location>
</feature>
<reference evidence="2 3" key="1">
    <citation type="submission" date="2024-05" db="EMBL/GenBank/DDBJ databases">
        <authorList>
            <person name="Matzinger S.R."/>
            <person name="Bankers L."/>
            <person name="Rossheim A."/>
            <person name="Hetherington-Rauth M.C."/>
            <person name="Smith A."/>
            <person name="Baird S."/>
            <person name="Polanco D."/>
        </authorList>
    </citation>
    <scope>NUCLEOTIDE SEQUENCE [LARGE SCALE GENOMIC DNA]</scope>
    <source>
        <strain evidence="2 3">2024CJ-00066</strain>
    </source>
</reference>
<gene>
    <name evidence="2" type="ORF">ABM124_04850</name>
</gene>
<evidence type="ECO:0000256" key="1">
    <source>
        <dbReference type="SAM" id="MobiDB-lite"/>
    </source>
</evidence>
<feature type="compositionally biased region" description="Basic and acidic residues" evidence="1">
    <location>
        <begin position="56"/>
        <end position="68"/>
    </location>
</feature>
<feature type="compositionally biased region" description="Polar residues" evidence="1">
    <location>
        <begin position="71"/>
        <end position="85"/>
    </location>
</feature>
<dbReference type="Proteomes" id="UP001447151">
    <property type="component" value="Unassembled WGS sequence"/>
</dbReference>